<comment type="caution">
    <text evidence="1">The sequence shown here is derived from an EMBL/GenBank/DDBJ whole genome shotgun (WGS) entry which is preliminary data.</text>
</comment>
<dbReference type="AlphaFoldDB" id="A0ABD3ATQ7"/>
<keyword evidence="2" id="KW-1185">Reference proteome</keyword>
<sequence length="209" mass="23450">MQVIIEKKNGTRVQTDIIDANVNDLPPQFLSWQQPQMKASGMDTSRLDIFIATRMSKDGILLDGDTKAIFEIIKERLSQVPDGNQTRALKELVFTELVSQDGHGHMHCLGKGTTPTELHCISSATPIALDSIPEEVLQLLIQKVEEKLQTKVRVEARAEITLVLENFFMTIVTDTSSMHRVEMSSSINGNLKINRRIAYMFSLKLEILG</sequence>
<evidence type="ECO:0000313" key="1">
    <source>
        <dbReference type="EMBL" id="KAL3534599.1"/>
    </source>
</evidence>
<dbReference type="InterPro" id="IPR004252">
    <property type="entry name" value="Probable_transposase_24"/>
</dbReference>
<dbReference type="Proteomes" id="UP001630127">
    <property type="component" value="Unassembled WGS sequence"/>
</dbReference>
<accession>A0ABD3ATQ7</accession>
<evidence type="ECO:0000313" key="2">
    <source>
        <dbReference type="Proteomes" id="UP001630127"/>
    </source>
</evidence>
<organism evidence="1 2">
    <name type="scientific">Cinchona calisaya</name>
    <dbReference type="NCBI Taxonomy" id="153742"/>
    <lineage>
        <taxon>Eukaryota</taxon>
        <taxon>Viridiplantae</taxon>
        <taxon>Streptophyta</taxon>
        <taxon>Embryophyta</taxon>
        <taxon>Tracheophyta</taxon>
        <taxon>Spermatophyta</taxon>
        <taxon>Magnoliopsida</taxon>
        <taxon>eudicotyledons</taxon>
        <taxon>Gunneridae</taxon>
        <taxon>Pentapetalae</taxon>
        <taxon>asterids</taxon>
        <taxon>lamiids</taxon>
        <taxon>Gentianales</taxon>
        <taxon>Rubiaceae</taxon>
        <taxon>Cinchonoideae</taxon>
        <taxon>Cinchoneae</taxon>
        <taxon>Cinchona</taxon>
    </lineage>
</organism>
<dbReference type="Pfam" id="PF03004">
    <property type="entry name" value="Transposase_24"/>
    <property type="match status" value="1"/>
</dbReference>
<proteinExistence type="predicted"/>
<name>A0ABD3ATQ7_9GENT</name>
<dbReference type="EMBL" id="JBJUIK010000002">
    <property type="protein sequence ID" value="KAL3534599.1"/>
    <property type="molecule type" value="Genomic_DNA"/>
</dbReference>
<reference evidence="1 2" key="1">
    <citation type="submission" date="2024-11" db="EMBL/GenBank/DDBJ databases">
        <title>A near-complete genome assembly of Cinchona calisaya.</title>
        <authorList>
            <person name="Lian D.C."/>
            <person name="Zhao X.W."/>
            <person name="Wei L."/>
        </authorList>
    </citation>
    <scope>NUCLEOTIDE SEQUENCE [LARGE SCALE GENOMIC DNA]</scope>
    <source>
        <tissue evidence="1">Nenye</tissue>
    </source>
</reference>
<protein>
    <submittedName>
        <fullName evidence="1">Uncharacterized protein</fullName>
    </submittedName>
</protein>
<gene>
    <name evidence="1" type="ORF">ACH5RR_003060</name>
</gene>